<evidence type="ECO:0000313" key="2">
    <source>
        <dbReference type="EMBL" id="KAJ2793302.1"/>
    </source>
</evidence>
<sequence>MNPAAMDIDSPEYEGNSTGGVSTSHQRNVPFTPPQSTGNTPQRNPRSGQPGSSTLQRAGDSAAPESPVAQQHEQQVDGRRIEFEDVESDSDNDHSMYTTAVRRARGGGSFYPGEVDEGGRIEHEDFFNGFGNHWQNPQ</sequence>
<dbReference type="Proteomes" id="UP001140094">
    <property type="component" value="Unassembled WGS sequence"/>
</dbReference>
<protein>
    <submittedName>
        <fullName evidence="2">Uncharacterized protein</fullName>
    </submittedName>
</protein>
<gene>
    <name evidence="2" type="ORF">H4R20_006579</name>
</gene>
<organism evidence="2 3">
    <name type="scientific">Coemansia guatemalensis</name>
    <dbReference type="NCBI Taxonomy" id="2761395"/>
    <lineage>
        <taxon>Eukaryota</taxon>
        <taxon>Fungi</taxon>
        <taxon>Fungi incertae sedis</taxon>
        <taxon>Zoopagomycota</taxon>
        <taxon>Kickxellomycotina</taxon>
        <taxon>Kickxellomycetes</taxon>
        <taxon>Kickxellales</taxon>
        <taxon>Kickxellaceae</taxon>
        <taxon>Coemansia</taxon>
    </lineage>
</organism>
<dbReference type="AlphaFoldDB" id="A0A9W8HML1"/>
<evidence type="ECO:0000256" key="1">
    <source>
        <dbReference type="SAM" id="MobiDB-lite"/>
    </source>
</evidence>
<feature type="region of interest" description="Disordered" evidence="1">
    <location>
        <begin position="1"/>
        <end position="117"/>
    </location>
</feature>
<keyword evidence="3" id="KW-1185">Reference proteome</keyword>
<name>A0A9W8HML1_9FUNG</name>
<dbReference type="OrthoDB" id="5569501at2759"/>
<proteinExistence type="predicted"/>
<feature type="compositionally biased region" description="Polar residues" evidence="1">
    <location>
        <begin position="15"/>
        <end position="56"/>
    </location>
</feature>
<evidence type="ECO:0000313" key="3">
    <source>
        <dbReference type="Proteomes" id="UP001140094"/>
    </source>
</evidence>
<dbReference type="EMBL" id="JANBUO010002949">
    <property type="protein sequence ID" value="KAJ2793302.1"/>
    <property type="molecule type" value="Genomic_DNA"/>
</dbReference>
<accession>A0A9W8HML1</accession>
<reference evidence="2" key="1">
    <citation type="submission" date="2022-07" db="EMBL/GenBank/DDBJ databases">
        <title>Phylogenomic reconstructions and comparative analyses of Kickxellomycotina fungi.</title>
        <authorList>
            <person name="Reynolds N.K."/>
            <person name="Stajich J.E."/>
            <person name="Barry K."/>
            <person name="Grigoriev I.V."/>
            <person name="Crous P."/>
            <person name="Smith M.E."/>
        </authorList>
    </citation>
    <scope>NUCLEOTIDE SEQUENCE</scope>
    <source>
        <strain evidence="2">NRRL 1565</strain>
    </source>
</reference>
<comment type="caution">
    <text evidence="2">The sequence shown here is derived from an EMBL/GenBank/DDBJ whole genome shotgun (WGS) entry which is preliminary data.</text>
</comment>
<feature type="compositionally biased region" description="Basic and acidic residues" evidence="1">
    <location>
        <begin position="74"/>
        <end position="83"/>
    </location>
</feature>